<name>A0ABS2SZZ0_9BACI</name>
<evidence type="ECO:0000313" key="12">
    <source>
        <dbReference type="EMBL" id="MBM7841098.1"/>
    </source>
</evidence>
<dbReference type="Pfam" id="PF02223">
    <property type="entry name" value="Thymidylate_kin"/>
    <property type="match status" value="1"/>
</dbReference>
<comment type="function">
    <text evidence="10">Phosphorylation of dTMP to form dTDP in both de novo and salvage pathways of dTTP synthesis.</text>
</comment>
<evidence type="ECO:0000313" key="13">
    <source>
        <dbReference type="Proteomes" id="UP001179280"/>
    </source>
</evidence>
<dbReference type="SUPFAM" id="SSF52540">
    <property type="entry name" value="P-loop containing nucleoside triphosphate hydrolases"/>
    <property type="match status" value="1"/>
</dbReference>
<feature type="domain" description="Thymidylate kinase-like" evidence="11">
    <location>
        <begin position="9"/>
        <end position="198"/>
    </location>
</feature>
<evidence type="ECO:0000256" key="8">
    <source>
        <dbReference type="ARBA" id="ARBA00022840"/>
    </source>
</evidence>
<dbReference type="NCBIfam" id="TIGR00041">
    <property type="entry name" value="DTMP_kinase"/>
    <property type="match status" value="1"/>
</dbReference>
<evidence type="ECO:0000259" key="11">
    <source>
        <dbReference type="Pfam" id="PF02223"/>
    </source>
</evidence>
<sequence length="208" mass="23882">MRKGYFITIEGGEGAGKTTVFNELEKRIRQKGHQVVRTREPGGVQLAEQIRDILLHTKDIDMDDRTEALLYAAARREHLVKKVIPALEEGAIVLCDRFIDSSLAYQGYARGIGVEAVRAINEFAVEDYMPDLTLYFSVKPEIGLARVKKDQVRDWNRLDQEKLDFHKRVETGYNLINEEAKDRVQVIDANQSMEKVIEDTLRIVEKHI</sequence>
<dbReference type="HAMAP" id="MF_00165">
    <property type="entry name" value="Thymidylate_kinase"/>
    <property type="match status" value="1"/>
</dbReference>
<dbReference type="InterPro" id="IPR018095">
    <property type="entry name" value="Thymidylate_kin_CS"/>
</dbReference>
<dbReference type="InterPro" id="IPR018094">
    <property type="entry name" value="Thymidylate_kinase"/>
</dbReference>
<keyword evidence="7 10" id="KW-0418">Kinase</keyword>
<keyword evidence="5 10" id="KW-0545">Nucleotide biosynthesis</keyword>
<dbReference type="PROSITE" id="PS01331">
    <property type="entry name" value="THYMIDYLATE_KINASE"/>
    <property type="match status" value="1"/>
</dbReference>
<evidence type="ECO:0000256" key="9">
    <source>
        <dbReference type="ARBA" id="ARBA00048743"/>
    </source>
</evidence>
<dbReference type="Proteomes" id="UP001179280">
    <property type="component" value="Unassembled WGS sequence"/>
</dbReference>
<keyword evidence="8 10" id="KW-0067">ATP-binding</keyword>
<proteinExistence type="inferred from homology"/>
<protein>
    <recommendedName>
        <fullName evidence="3 10">Thymidylate kinase</fullName>
        <ecNumber evidence="2 10">2.7.4.9</ecNumber>
    </recommendedName>
    <alternativeName>
        <fullName evidence="10">dTMP kinase</fullName>
    </alternativeName>
</protein>
<dbReference type="InterPro" id="IPR027417">
    <property type="entry name" value="P-loop_NTPase"/>
</dbReference>
<reference evidence="12" key="1">
    <citation type="submission" date="2021-01" db="EMBL/GenBank/DDBJ databases">
        <title>Genomic Encyclopedia of Type Strains, Phase IV (KMG-IV): sequencing the most valuable type-strain genomes for metagenomic binning, comparative biology and taxonomic classification.</title>
        <authorList>
            <person name="Goeker M."/>
        </authorList>
    </citation>
    <scope>NUCLEOTIDE SEQUENCE</scope>
    <source>
        <strain evidence="12">DSM 21943</strain>
    </source>
</reference>
<keyword evidence="4 10" id="KW-0808">Transferase</keyword>
<comment type="similarity">
    <text evidence="1 10">Belongs to the thymidylate kinase family.</text>
</comment>
<dbReference type="Gene3D" id="3.40.50.300">
    <property type="entry name" value="P-loop containing nucleotide triphosphate hydrolases"/>
    <property type="match status" value="1"/>
</dbReference>
<dbReference type="PANTHER" id="PTHR10344:SF4">
    <property type="entry name" value="UMP-CMP KINASE 2, MITOCHONDRIAL"/>
    <property type="match status" value="1"/>
</dbReference>
<evidence type="ECO:0000256" key="4">
    <source>
        <dbReference type="ARBA" id="ARBA00022679"/>
    </source>
</evidence>
<dbReference type="CDD" id="cd01672">
    <property type="entry name" value="TMPK"/>
    <property type="match status" value="1"/>
</dbReference>
<keyword evidence="6 10" id="KW-0547">Nucleotide-binding</keyword>
<feature type="binding site" evidence="10">
    <location>
        <begin position="11"/>
        <end position="18"/>
    </location>
    <ligand>
        <name>ATP</name>
        <dbReference type="ChEBI" id="CHEBI:30616"/>
    </ligand>
</feature>
<dbReference type="GO" id="GO:0004798">
    <property type="term" value="F:dTMP kinase activity"/>
    <property type="evidence" value="ECO:0007669"/>
    <property type="project" value="UniProtKB-EC"/>
</dbReference>
<dbReference type="RefSeq" id="WP_204469046.1">
    <property type="nucleotide sequence ID" value="NZ_JAFBCV010000021.1"/>
</dbReference>
<dbReference type="EMBL" id="JAFBCV010000021">
    <property type="protein sequence ID" value="MBM7841098.1"/>
    <property type="molecule type" value="Genomic_DNA"/>
</dbReference>
<keyword evidence="13" id="KW-1185">Reference proteome</keyword>
<evidence type="ECO:0000256" key="3">
    <source>
        <dbReference type="ARBA" id="ARBA00017144"/>
    </source>
</evidence>
<dbReference type="PANTHER" id="PTHR10344">
    <property type="entry name" value="THYMIDYLATE KINASE"/>
    <property type="match status" value="1"/>
</dbReference>
<evidence type="ECO:0000256" key="1">
    <source>
        <dbReference type="ARBA" id="ARBA00009776"/>
    </source>
</evidence>
<dbReference type="EC" id="2.7.4.9" evidence="2 10"/>
<dbReference type="InterPro" id="IPR039430">
    <property type="entry name" value="Thymidylate_kin-like_dom"/>
</dbReference>
<comment type="catalytic activity">
    <reaction evidence="9 10">
        <text>dTMP + ATP = dTDP + ADP</text>
        <dbReference type="Rhea" id="RHEA:13517"/>
        <dbReference type="ChEBI" id="CHEBI:30616"/>
        <dbReference type="ChEBI" id="CHEBI:58369"/>
        <dbReference type="ChEBI" id="CHEBI:63528"/>
        <dbReference type="ChEBI" id="CHEBI:456216"/>
        <dbReference type="EC" id="2.7.4.9"/>
    </reaction>
</comment>
<evidence type="ECO:0000256" key="6">
    <source>
        <dbReference type="ARBA" id="ARBA00022741"/>
    </source>
</evidence>
<comment type="caution">
    <text evidence="12">The sequence shown here is derived from an EMBL/GenBank/DDBJ whole genome shotgun (WGS) entry which is preliminary data.</text>
</comment>
<accession>A0ABS2SZZ0</accession>
<evidence type="ECO:0000256" key="7">
    <source>
        <dbReference type="ARBA" id="ARBA00022777"/>
    </source>
</evidence>
<organism evidence="12 13">
    <name type="scientific">Shouchella xiaoxiensis</name>
    <dbReference type="NCBI Taxonomy" id="766895"/>
    <lineage>
        <taxon>Bacteria</taxon>
        <taxon>Bacillati</taxon>
        <taxon>Bacillota</taxon>
        <taxon>Bacilli</taxon>
        <taxon>Bacillales</taxon>
        <taxon>Bacillaceae</taxon>
        <taxon>Shouchella</taxon>
    </lineage>
</organism>
<evidence type="ECO:0000256" key="10">
    <source>
        <dbReference type="HAMAP-Rule" id="MF_00165"/>
    </source>
</evidence>
<gene>
    <name evidence="10" type="primary">tmk</name>
    <name evidence="12" type="ORF">JOC54_004397</name>
</gene>
<evidence type="ECO:0000256" key="5">
    <source>
        <dbReference type="ARBA" id="ARBA00022727"/>
    </source>
</evidence>
<evidence type="ECO:0000256" key="2">
    <source>
        <dbReference type="ARBA" id="ARBA00012980"/>
    </source>
</evidence>